<reference evidence="3" key="2">
    <citation type="journal article" date="2018" name="BMC Genomics">
        <title>Genomic insights into host adaptation between the wheat stripe rust pathogen (Puccinia striiformis f. sp. tritici) and the barley stripe rust pathogen (Puccinia striiformis f. sp. hordei).</title>
        <authorList>
            <person name="Xia C."/>
            <person name="Wang M."/>
            <person name="Yin C."/>
            <person name="Cornejo O.E."/>
            <person name="Hulbert S.H."/>
            <person name="Chen X."/>
        </authorList>
    </citation>
    <scope>NUCLEOTIDE SEQUENCE [LARGE SCALE GENOMIC DNA]</scope>
    <source>
        <strain evidence="3">93TX-2</strain>
    </source>
</reference>
<gene>
    <name evidence="2" type="ORF">PSHT_00585</name>
</gene>
<dbReference type="VEuPathDB" id="FungiDB:PSTT_03264"/>
<dbReference type="AlphaFoldDB" id="A0A2S4WMX4"/>
<feature type="compositionally biased region" description="Basic and acidic residues" evidence="1">
    <location>
        <begin position="309"/>
        <end position="321"/>
    </location>
</feature>
<sequence>MSYGRPSPRPGELYNQYGPPRPPMGNAYAYSRSEAGGTRPSRPPQRYPAAEPYYQGASSRPAQRPHDYAGSSYQTRGPPPSGRRYNNEPPRGHRDYEPDNYSSFSRPSAMTDDRNPGPRKPLSAATRRPDARDHHQPNSGYSHGPPRRGNRPITPEEYYPDAGDAEHAQPHVQGSTEAEGSWSWNNLKKTVWGNSATDTSQPREMSPSPENDQVPSDRHQEHQNTLWAKLATVGATFQKKLHHDEGYASDASEYEGESHLIRIMKKYHIEKAESANDLPDWLFTQAELRQAQSRIQDSQYTNHAGNRPGRHEPHEGSDHQRAGGRAGLDDIYAAVDESRSGHARQDSKQSHDSGYGSSAEPPIRRRGRYEREAESAPKAPPGRNRLEQMSRHPPPAQRAYNQPTPSQYDDRPRQYHDTRRTEGARQPPPAPRMAAPTTVDYYPPSGQDDRYPTPASKTRSPYPPAPSSTGRRYVR</sequence>
<keyword evidence="3" id="KW-1185">Reference proteome</keyword>
<feature type="compositionally biased region" description="Basic and acidic residues" evidence="1">
    <location>
        <begin position="408"/>
        <end position="423"/>
    </location>
</feature>
<organism evidence="2 3">
    <name type="scientific">Puccinia striiformis</name>
    <dbReference type="NCBI Taxonomy" id="27350"/>
    <lineage>
        <taxon>Eukaryota</taxon>
        <taxon>Fungi</taxon>
        <taxon>Dikarya</taxon>
        <taxon>Basidiomycota</taxon>
        <taxon>Pucciniomycotina</taxon>
        <taxon>Pucciniomycetes</taxon>
        <taxon>Pucciniales</taxon>
        <taxon>Pucciniaceae</taxon>
        <taxon>Puccinia</taxon>
    </lineage>
</organism>
<evidence type="ECO:0008006" key="4">
    <source>
        <dbReference type="Google" id="ProtNLM"/>
    </source>
</evidence>
<protein>
    <recommendedName>
        <fullName evidence="4">Mso1 N-terminal domain-containing protein</fullName>
    </recommendedName>
</protein>
<comment type="caution">
    <text evidence="2">The sequence shown here is derived from an EMBL/GenBank/DDBJ whole genome shotgun (WGS) entry which is preliminary data.</text>
</comment>
<accession>A0A2S4WMX4</accession>
<feature type="compositionally biased region" description="Basic and acidic residues" evidence="1">
    <location>
        <begin position="336"/>
        <end position="351"/>
    </location>
</feature>
<feature type="compositionally biased region" description="Polar residues" evidence="1">
    <location>
        <begin position="172"/>
        <end position="214"/>
    </location>
</feature>
<feature type="region of interest" description="Disordered" evidence="1">
    <location>
        <begin position="1"/>
        <end position="223"/>
    </location>
</feature>
<evidence type="ECO:0000313" key="2">
    <source>
        <dbReference type="EMBL" id="POW23084.1"/>
    </source>
</evidence>
<evidence type="ECO:0000313" key="3">
    <source>
        <dbReference type="Proteomes" id="UP000238274"/>
    </source>
</evidence>
<dbReference type="VEuPathDB" id="FungiDB:PSHT_00585"/>
<feature type="compositionally biased region" description="Polar residues" evidence="1">
    <location>
        <begin position="291"/>
        <end position="304"/>
    </location>
</feature>
<dbReference type="Proteomes" id="UP000238274">
    <property type="component" value="Unassembled WGS sequence"/>
</dbReference>
<reference evidence="3" key="3">
    <citation type="journal article" date="2018" name="Mol. Plant Microbe Interact.">
        <title>Genome sequence resources for the wheat stripe rust pathogen (Puccinia striiformis f. sp. tritici) and the barley stripe rust pathogen (Puccinia striiformis f. sp. hordei).</title>
        <authorList>
            <person name="Xia C."/>
            <person name="Wang M."/>
            <person name="Yin C."/>
            <person name="Cornejo O.E."/>
            <person name="Hulbert S.H."/>
            <person name="Chen X."/>
        </authorList>
    </citation>
    <scope>NUCLEOTIDE SEQUENCE [LARGE SCALE GENOMIC DNA]</scope>
    <source>
        <strain evidence="3">93TX-2</strain>
    </source>
</reference>
<reference evidence="2 3" key="1">
    <citation type="submission" date="2017-12" db="EMBL/GenBank/DDBJ databases">
        <title>Gene loss provides genomic basis for host adaptation in cereal stripe rust fungi.</title>
        <authorList>
            <person name="Xia C."/>
        </authorList>
    </citation>
    <scope>NUCLEOTIDE SEQUENCE [LARGE SCALE GENOMIC DNA]</scope>
    <source>
        <strain evidence="2 3">93TX-2</strain>
    </source>
</reference>
<feature type="compositionally biased region" description="Basic and acidic residues" evidence="1">
    <location>
        <begin position="127"/>
        <end position="136"/>
    </location>
</feature>
<dbReference type="EMBL" id="PKSM01000004">
    <property type="protein sequence ID" value="POW23084.1"/>
    <property type="molecule type" value="Genomic_DNA"/>
</dbReference>
<evidence type="ECO:0000256" key="1">
    <source>
        <dbReference type="SAM" id="MobiDB-lite"/>
    </source>
</evidence>
<proteinExistence type="predicted"/>
<name>A0A2S4WMX4_9BASI</name>
<dbReference type="OrthoDB" id="2683368at2759"/>
<feature type="region of interest" description="Disordered" evidence="1">
    <location>
        <begin position="291"/>
        <end position="475"/>
    </location>
</feature>